<evidence type="ECO:0000256" key="8">
    <source>
        <dbReference type="ARBA" id="ARBA00022741"/>
    </source>
</evidence>
<proteinExistence type="inferred from homology"/>
<dbReference type="UniPathway" id="UPA00277">
    <property type="reaction ID" value="UER00407"/>
</dbReference>
<dbReference type="EMBL" id="CP024411">
    <property type="protein sequence ID" value="ATQ35440.1"/>
    <property type="molecule type" value="Genomic_DNA"/>
</dbReference>
<dbReference type="RefSeq" id="WP_099651122.1">
    <property type="nucleotide sequence ID" value="NZ_CP024411.1"/>
</dbReference>
<comment type="pathway">
    <text evidence="1">Cofactor biosynthesis; FAD biosynthesis; FAD from FMN: step 1/1.</text>
</comment>
<dbReference type="GO" id="GO:0009231">
    <property type="term" value="P:riboflavin biosynthetic process"/>
    <property type="evidence" value="ECO:0007669"/>
    <property type="project" value="InterPro"/>
</dbReference>
<dbReference type="AlphaFoldDB" id="A0A3S5Y009"/>
<evidence type="ECO:0000256" key="9">
    <source>
        <dbReference type="ARBA" id="ARBA00022827"/>
    </source>
</evidence>
<organism evidence="13 14">
    <name type="scientific">Mesoplasma entomophilum</name>
    <dbReference type="NCBI Taxonomy" id="2149"/>
    <lineage>
        <taxon>Bacteria</taxon>
        <taxon>Bacillati</taxon>
        <taxon>Mycoplasmatota</taxon>
        <taxon>Mollicutes</taxon>
        <taxon>Entomoplasmatales</taxon>
        <taxon>Entomoplasmataceae</taxon>
        <taxon>Mesoplasma</taxon>
    </lineage>
</organism>
<evidence type="ECO:0000313" key="14">
    <source>
        <dbReference type="Proteomes" id="UP000232226"/>
    </source>
</evidence>
<keyword evidence="14" id="KW-1185">Reference proteome</keyword>
<dbReference type="GO" id="GO:0008531">
    <property type="term" value="F:riboflavin kinase activity"/>
    <property type="evidence" value="ECO:0007669"/>
    <property type="project" value="TreeGrafter"/>
</dbReference>
<dbReference type="PANTHER" id="PTHR22749:SF6">
    <property type="entry name" value="RIBOFLAVIN KINASE"/>
    <property type="match status" value="1"/>
</dbReference>
<dbReference type="GO" id="GO:0005524">
    <property type="term" value="F:ATP binding"/>
    <property type="evidence" value="ECO:0007669"/>
    <property type="project" value="UniProtKB-KW"/>
</dbReference>
<gene>
    <name evidence="13" type="ORF">CS528_01500</name>
</gene>
<dbReference type="GO" id="GO:0006747">
    <property type="term" value="P:FAD biosynthetic process"/>
    <property type="evidence" value="ECO:0007669"/>
    <property type="project" value="UniProtKB-UniPathway"/>
</dbReference>
<keyword evidence="10" id="KW-0067">ATP-binding</keyword>
<keyword evidence="6" id="KW-0808">Transferase</keyword>
<evidence type="ECO:0000256" key="2">
    <source>
        <dbReference type="ARBA" id="ARBA00010214"/>
    </source>
</evidence>
<dbReference type="EC" id="2.7.7.2" evidence="3"/>
<keyword evidence="8" id="KW-0547">Nucleotide-binding</keyword>
<keyword evidence="9" id="KW-0274">FAD</keyword>
<dbReference type="KEGG" id="ment:CS528_01500"/>
<evidence type="ECO:0000256" key="11">
    <source>
        <dbReference type="ARBA" id="ARBA00049494"/>
    </source>
</evidence>
<reference evidence="13 14" key="1">
    <citation type="submission" date="2017-10" db="EMBL/GenBank/DDBJ databases">
        <title>Complete Genome Sequence of Mesoplasma entomophilum.</title>
        <authorList>
            <person name="Knight T.F."/>
            <person name="Citino T."/>
            <person name="Rubinstein R."/>
            <person name="Neuschaefer Z."/>
        </authorList>
    </citation>
    <scope>NUCLEOTIDE SEQUENCE [LARGE SCALE GENOMIC DNA]</scope>
    <source>
        <strain evidence="13 14">TAC</strain>
    </source>
</reference>
<keyword evidence="4" id="KW-0285">Flavoprotein</keyword>
<keyword evidence="5" id="KW-0288">FMN</keyword>
<dbReference type="Proteomes" id="UP000232226">
    <property type="component" value="Chromosome"/>
</dbReference>
<dbReference type="InterPro" id="IPR014729">
    <property type="entry name" value="Rossmann-like_a/b/a_fold"/>
</dbReference>
<accession>A0A3S5Y009</accession>
<comment type="similarity">
    <text evidence="2">Belongs to the RibF family.</text>
</comment>
<evidence type="ECO:0000256" key="7">
    <source>
        <dbReference type="ARBA" id="ARBA00022695"/>
    </source>
</evidence>
<evidence type="ECO:0000256" key="5">
    <source>
        <dbReference type="ARBA" id="ARBA00022643"/>
    </source>
</evidence>
<evidence type="ECO:0000256" key="3">
    <source>
        <dbReference type="ARBA" id="ARBA00012393"/>
    </source>
</evidence>
<dbReference type="SUPFAM" id="SSF52374">
    <property type="entry name" value="Nucleotidylyl transferase"/>
    <property type="match status" value="1"/>
</dbReference>
<protein>
    <recommendedName>
        <fullName evidence="3">FAD synthase</fullName>
        <ecNumber evidence="3">2.7.7.2</ecNumber>
    </recommendedName>
</protein>
<dbReference type="PANTHER" id="PTHR22749">
    <property type="entry name" value="RIBOFLAVIN KINASE/FMN ADENYLYLTRANSFERASE"/>
    <property type="match status" value="1"/>
</dbReference>
<evidence type="ECO:0000313" key="13">
    <source>
        <dbReference type="EMBL" id="ATQ35440.1"/>
    </source>
</evidence>
<dbReference type="GO" id="GO:0009398">
    <property type="term" value="P:FMN biosynthetic process"/>
    <property type="evidence" value="ECO:0007669"/>
    <property type="project" value="TreeGrafter"/>
</dbReference>
<feature type="domain" description="FAD synthetase" evidence="12">
    <location>
        <begin position="13"/>
        <end position="145"/>
    </location>
</feature>
<evidence type="ECO:0000256" key="1">
    <source>
        <dbReference type="ARBA" id="ARBA00004726"/>
    </source>
</evidence>
<dbReference type="InterPro" id="IPR023468">
    <property type="entry name" value="Riboflavin_kinase"/>
</dbReference>
<dbReference type="GO" id="GO:0003919">
    <property type="term" value="F:FMN adenylyltransferase activity"/>
    <property type="evidence" value="ECO:0007669"/>
    <property type="project" value="UniProtKB-EC"/>
</dbReference>
<evidence type="ECO:0000259" key="12">
    <source>
        <dbReference type="Pfam" id="PF06574"/>
    </source>
</evidence>
<sequence length="181" mass="21256">MKVFKTDINNINQSEKKSCVTIGMFDALHKYHKIIINKTESIARENDLESVIITFDHKPNKKTQTLLNEKKKIEFLKENFKIDQLIILKVDENLIETTKKEFVDILKTKLKTVKLVEGSDFRFGFQKSGDIQYLKNNFGEENVFVYERNENISTSKIKELVKQNKIDQIDEELEVNINLLK</sequence>
<dbReference type="Gene3D" id="3.40.50.620">
    <property type="entry name" value="HUPs"/>
    <property type="match status" value="1"/>
</dbReference>
<dbReference type="Pfam" id="PF06574">
    <property type="entry name" value="FAD_syn"/>
    <property type="match status" value="1"/>
</dbReference>
<keyword evidence="7" id="KW-0548">Nucleotidyltransferase</keyword>
<dbReference type="InterPro" id="IPR015864">
    <property type="entry name" value="FAD_synthase"/>
</dbReference>
<evidence type="ECO:0000256" key="10">
    <source>
        <dbReference type="ARBA" id="ARBA00022840"/>
    </source>
</evidence>
<comment type="catalytic activity">
    <reaction evidence="11">
        <text>FMN + ATP + H(+) = FAD + diphosphate</text>
        <dbReference type="Rhea" id="RHEA:17237"/>
        <dbReference type="ChEBI" id="CHEBI:15378"/>
        <dbReference type="ChEBI" id="CHEBI:30616"/>
        <dbReference type="ChEBI" id="CHEBI:33019"/>
        <dbReference type="ChEBI" id="CHEBI:57692"/>
        <dbReference type="ChEBI" id="CHEBI:58210"/>
        <dbReference type="EC" id="2.7.7.2"/>
    </reaction>
</comment>
<name>A0A3S5Y009_9MOLU</name>
<evidence type="ECO:0000256" key="4">
    <source>
        <dbReference type="ARBA" id="ARBA00022630"/>
    </source>
</evidence>
<evidence type="ECO:0000256" key="6">
    <source>
        <dbReference type="ARBA" id="ARBA00022679"/>
    </source>
</evidence>